<feature type="compositionally biased region" description="Basic and acidic residues" evidence="1">
    <location>
        <begin position="404"/>
        <end position="417"/>
    </location>
</feature>
<feature type="region of interest" description="Disordered" evidence="1">
    <location>
        <begin position="388"/>
        <end position="461"/>
    </location>
</feature>
<dbReference type="PANTHER" id="PTHR13887:SF41">
    <property type="entry name" value="THIOREDOXIN SUPERFAMILY PROTEIN"/>
    <property type="match status" value="1"/>
</dbReference>
<dbReference type="InterPro" id="IPR036249">
    <property type="entry name" value="Thioredoxin-like_sf"/>
</dbReference>
<dbReference type="SUPFAM" id="SSF52833">
    <property type="entry name" value="Thioredoxin-like"/>
    <property type="match status" value="1"/>
</dbReference>
<dbReference type="AlphaFoldDB" id="A0A553I5P9"/>
<reference evidence="3" key="1">
    <citation type="submission" date="2019-06" db="EMBL/GenBank/DDBJ databases">
        <title>Draft genome sequence of the griseofulvin-producing fungus Xylaria cubensis strain G536.</title>
        <authorList>
            <person name="Mead M.E."/>
            <person name="Raja H.A."/>
            <person name="Steenwyk J.L."/>
            <person name="Knowles S.L."/>
            <person name="Oberlies N.H."/>
            <person name="Rokas A."/>
        </authorList>
    </citation>
    <scope>NUCLEOTIDE SEQUENCE [LARGE SCALE GENOMIC DNA]</scope>
    <source>
        <strain evidence="3">G536</strain>
    </source>
</reference>
<dbReference type="PANTHER" id="PTHR13887">
    <property type="entry name" value="GLUTATHIONE S-TRANSFERASE KAPPA"/>
    <property type="match status" value="1"/>
</dbReference>
<protein>
    <recommendedName>
        <fullName evidence="4">DSBA-like thioredoxin domain-containing protein</fullName>
    </recommendedName>
</protein>
<evidence type="ECO:0000313" key="2">
    <source>
        <dbReference type="EMBL" id="TRX95532.1"/>
    </source>
</evidence>
<gene>
    <name evidence="2" type="ORF">FHL15_003490</name>
</gene>
<accession>A0A553I5P9</accession>
<feature type="compositionally biased region" description="Polar residues" evidence="1">
    <location>
        <begin position="440"/>
        <end position="459"/>
    </location>
</feature>
<sequence length="492" mass="55696">MALIFQQPIVLLAAQISNVAERLFQFVSWTRLVAPDRFLVPSPPLLEECSIISCLGQRSGKINMQGMRVQDLLIPEEKPSQDSAAKEKRPTKPNSTSSEIKYFVIEFIHDTICPFCYIGMKNLLMAIDMYKSRHPNDVFEVTCTPFILAPDAKTSYYDKVHYYSTERGLPMSRFELWNRLGENAGIRFSWNGRTGNTRNSHKLLRFALQKTPTRHRSTELAIFRPTADAPPYPPYYLRAPDLPVSLPQPRGPDLQMRLLDAITMNYHEHDKDLSDPQFLMETARAVTGFSENEIRAVLDSPEWDRTIDMLSSEVQNRISVRSQLAGPIVAVPTMVLNNRWVYGGFQKVDGIVNQFELLRRGISPHQEYTTSSLVLDGGIADTIAREAARARDNDNKGGSGSGSRDNEPSNENNKDETQEQNYNDPQNRQVVVQREDSVTKPDTSVQSKKTNDTTLSTSLAPVRPKQQLFQTTGILGWGDPEDYTYAGPMHMY</sequence>
<evidence type="ECO:0008006" key="4">
    <source>
        <dbReference type="Google" id="ProtNLM"/>
    </source>
</evidence>
<feature type="compositionally biased region" description="Polar residues" evidence="1">
    <location>
        <begin position="419"/>
        <end position="430"/>
    </location>
</feature>
<dbReference type="EMBL" id="VFLP01000015">
    <property type="protein sequence ID" value="TRX95532.1"/>
    <property type="molecule type" value="Genomic_DNA"/>
</dbReference>
<comment type="caution">
    <text evidence="2">The sequence shown here is derived from an EMBL/GenBank/DDBJ whole genome shotgun (WGS) entry which is preliminary data.</text>
</comment>
<dbReference type="OrthoDB" id="1930760at2759"/>
<organism evidence="2 3">
    <name type="scientific">Xylaria flabelliformis</name>
    <dbReference type="NCBI Taxonomy" id="2512241"/>
    <lineage>
        <taxon>Eukaryota</taxon>
        <taxon>Fungi</taxon>
        <taxon>Dikarya</taxon>
        <taxon>Ascomycota</taxon>
        <taxon>Pezizomycotina</taxon>
        <taxon>Sordariomycetes</taxon>
        <taxon>Xylariomycetidae</taxon>
        <taxon>Xylariales</taxon>
        <taxon>Xylariaceae</taxon>
        <taxon>Xylaria</taxon>
    </lineage>
</organism>
<name>A0A553I5P9_9PEZI</name>
<evidence type="ECO:0000313" key="3">
    <source>
        <dbReference type="Proteomes" id="UP000319160"/>
    </source>
</evidence>
<dbReference type="Proteomes" id="UP000319160">
    <property type="component" value="Unassembled WGS sequence"/>
</dbReference>
<proteinExistence type="predicted"/>
<evidence type="ECO:0000256" key="1">
    <source>
        <dbReference type="SAM" id="MobiDB-lite"/>
    </source>
</evidence>
<dbReference type="Gene3D" id="3.40.30.10">
    <property type="entry name" value="Glutaredoxin"/>
    <property type="match status" value="2"/>
</dbReference>
<keyword evidence="3" id="KW-1185">Reference proteome</keyword>